<evidence type="ECO:0000313" key="2">
    <source>
        <dbReference type="EMBL" id="TNV84477.1"/>
    </source>
</evidence>
<accession>A0A8J8NZW6</accession>
<dbReference type="Proteomes" id="UP000785679">
    <property type="component" value="Unassembled WGS sequence"/>
</dbReference>
<proteinExistence type="predicted"/>
<name>A0A8J8NZW6_HALGN</name>
<organism evidence="2 3">
    <name type="scientific">Halteria grandinella</name>
    <dbReference type="NCBI Taxonomy" id="5974"/>
    <lineage>
        <taxon>Eukaryota</taxon>
        <taxon>Sar</taxon>
        <taxon>Alveolata</taxon>
        <taxon>Ciliophora</taxon>
        <taxon>Intramacronucleata</taxon>
        <taxon>Spirotrichea</taxon>
        <taxon>Stichotrichia</taxon>
        <taxon>Sporadotrichida</taxon>
        <taxon>Halteriidae</taxon>
        <taxon>Halteria</taxon>
    </lineage>
</organism>
<feature type="region of interest" description="Disordered" evidence="1">
    <location>
        <begin position="278"/>
        <end position="317"/>
    </location>
</feature>
<dbReference type="EMBL" id="RRYP01002727">
    <property type="protein sequence ID" value="TNV84477.1"/>
    <property type="molecule type" value="Genomic_DNA"/>
</dbReference>
<feature type="region of interest" description="Disordered" evidence="1">
    <location>
        <begin position="83"/>
        <end position="111"/>
    </location>
</feature>
<dbReference type="AlphaFoldDB" id="A0A8J8NZW6"/>
<feature type="region of interest" description="Disordered" evidence="1">
    <location>
        <begin position="42"/>
        <end position="63"/>
    </location>
</feature>
<feature type="compositionally biased region" description="Polar residues" evidence="1">
    <location>
        <begin position="278"/>
        <end position="290"/>
    </location>
</feature>
<protein>
    <submittedName>
        <fullName evidence="2">Uncharacterized protein</fullName>
    </submittedName>
</protein>
<gene>
    <name evidence="2" type="ORF">FGO68_gene11998</name>
</gene>
<feature type="compositionally biased region" description="Basic and acidic residues" evidence="1">
    <location>
        <begin position="42"/>
        <end position="56"/>
    </location>
</feature>
<sequence>MLADTEYTRKSGELGTAMFSKPGRRTTYQYLCFDDKHKNDKLLDKKQEESPSEQKKGWANNQDVRNLKSTDYLNHLTKTGFEDGTIDRAKSQAKKREMNDKKGQMNQSPKAVNQRVLYSVPETLKASDFPWARILEAMTEEEQMEEGHKRIQIQSQQNTTLNQAAGAKSSFLSLPRDKCPNGAFNTAIDESVPHLFKYNPRYSIIRRKPDAGILRFEYPSVRDSPKFKRVAATSGHKLRAKHTKSQSQVVFQVKPQEQQQPKQNLDIIRQFTSASNNLLSARQSQTQSERVSPRKVLSQQQEPQQVPSLLKKPQSHTPEIAGSHFYLNFSKMPKRESMFDKSLPGVAHESRFEGKVYLATHQKPKLQAPMFGKQLKRQPLAKESKVIKIITEPLDVAQMLTGYNDHDGLNSGGQLQHVLYQSQVQYDPGFKVTKPNLSLSIPKFEKMKERQLDFLGKPPQEALSIEPEKVAKGTLMQAHFRKKTDVIKFGKQLPRDNKMFFISETHNLDNPEQESSTSFFERINQFDNVKEAIRMIKRGNQGQTPIRTCSHTLSALNQVLAHLECQTIGMKWQRQLRAKERGPRVPCKPPDLTIR</sequence>
<evidence type="ECO:0000313" key="3">
    <source>
        <dbReference type="Proteomes" id="UP000785679"/>
    </source>
</evidence>
<evidence type="ECO:0000256" key="1">
    <source>
        <dbReference type="SAM" id="MobiDB-lite"/>
    </source>
</evidence>
<comment type="caution">
    <text evidence="2">The sequence shown here is derived from an EMBL/GenBank/DDBJ whole genome shotgun (WGS) entry which is preliminary data.</text>
</comment>
<keyword evidence="3" id="KW-1185">Reference proteome</keyword>
<feature type="compositionally biased region" description="Polar residues" evidence="1">
    <location>
        <begin position="297"/>
        <end position="307"/>
    </location>
</feature>
<feature type="compositionally biased region" description="Basic and acidic residues" evidence="1">
    <location>
        <begin position="85"/>
        <end position="103"/>
    </location>
</feature>
<reference evidence="2" key="1">
    <citation type="submission" date="2019-06" db="EMBL/GenBank/DDBJ databases">
        <authorList>
            <person name="Zheng W."/>
        </authorList>
    </citation>
    <scope>NUCLEOTIDE SEQUENCE</scope>
    <source>
        <strain evidence="2">QDHG01</strain>
    </source>
</reference>